<comment type="caution">
    <text evidence="4">The sequence shown here is derived from an EMBL/GenBank/DDBJ whole genome shotgun (WGS) entry which is preliminary data.</text>
</comment>
<dbReference type="PIRSF" id="PIRSF016202">
    <property type="entry name" value="PH1107"/>
    <property type="match status" value="1"/>
</dbReference>
<dbReference type="InterPro" id="IPR023296">
    <property type="entry name" value="Glyco_hydro_beta-prop_sf"/>
</dbReference>
<dbReference type="InterPro" id="IPR007184">
    <property type="entry name" value="Mannoside_phosphorylase"/>
</dbReference>
<name>A0A3A5JN71_9ENTR</name>
<evidence type="ECO:0000256" key="3">
    <source>
        <dbReference type="ARBA" id="ARBA00024356"/>
    </source>
</evidence>
<keyword evidence="4" id="KW-0326">Glycosidase</keyword>
<keyword evidence="1" id="KW-0328">Glycosyltransferase</keyword>
<dbReference type="PANTHER" id="PTHR34106:SF5">
    <property type="entry name" value="GLYCOSIDASE"/>
    <property type="match status" value="1"/>
</dbReference>
<evidence type="ECO:0000256" key="2">
    <source>
        <dbReference type="ARBA" id="ARBA00022679"/>
    </source>
</evidence>
<organism evidence="4 5">
    <name type="scientific">Buttiauxella izardii</name>
    <dbReference type="NCBI Taxonomy" id="82991"/>
    <lineage>
        <taxon>Bacteria</taxon>
        <taxon>Pseudomonadati</taxon>
        <taxon>Pseudomonadota</taxon>
        <taxon>Gammaproteobacteria</taxon>
        <taxon>Enterobacterales</taxon>
        <taxon>Enterobacteriaceae</taxon>
        <taxon>Buttiauxella</taxon>
    </lineage>
</organism>
<dbReference type="Proteomes" id="UP000276295">
    <property type="component" value="Unassembled WGS sequence"/>
</dbReference>
<comment type="similarity">
    <text evidence="3">Belongs to the glycosyl hydrolase 130 family.</text>
</comment>
<dbReference type="GO" id="GO:0016757">
    <property type="term" value="F:glycosyltransferase activity"/>
    <property type="evidence" value="ECO:0007669"/>
    <property type="project" value="UniProtKB-KW"/>
</dbReference>
<accession>A0A3A5JN71</accession>
<evidence type="ECO:0000313" key="4">
    <source>
        <dbReference type="EMBL" id="RJT20938.1"/>
    </source>
</evidence>
<proteinExistence type="inferred from homology"/>
<dbReference type="PANTHER" id="PTHR34106">
    <property type="entry name" value="GLYCOSIDASE"/>
    <property type="match status" value="1"/>
</dbReference>
<sequence>MERHSQNPLITPADVKPSHPSMKVECVFNAGVTEFNGEIILLLRVAESVLNNSTQTVHVPLLEQQGNKWVCTTAVFDLSDDRYDFSDPRTIVMIDDLDEVYLTSMSHLRIARSRNGVDFVIDDEPFIFPDTQYEQFGCEDPRITQIDGAWYINYSAVSSYGISTALAVTHDFKTVEKLSVIFCPDNRDVCFFPEKINGKFYALTRPAPKHFGKPEIWLSESPDLLHWGNHRHLLGASGDKWDARKSGGGAPLLKTEKGWLAIYHGVDADQRYCLGALLLDINDPTKILAKSPVPLLQPEAIYEKEGFFGNVVFACGALIKDDTLRVWYGAADECMALATLPMSELWQHLRLA</sequence>
<evidence type="ECO:0000313" key="5">
    <source>
        <dbReference type="Proteomes" id="UP000276295"/>
    </source>
</evidence>
<dbReference type="EMBL" id="QZWH01000033">
    <property type="protein sequence ID" value="RJT20938.1"/>
    <property type="molecule type" value="Genomic_DNA"/>
</dbReference>
<dbReference type="OrthoDB" id="9776657at2"/>
<protein>
    <submittedName>
        <fullName evidence="4">Glycosidase</fullName>
    </submittedName>
</protein>
<keyword evidence="2" id="KW-0808">Transferase</keyword>
<evidence type="ECO:0000256" key="1">
    <source>
        <dbReference type="ARBA" id="ARBA00022676"/>
    </source>
</evidence>
<keyword evidence="5" id="KW-1185">Reference proteome</keyword>
<gene>
    <name evidence="4" type="ORF">D6029_14805</name>
</gene>
<dbReference type="Pfam" id="PF04041">
    <property type="entry name" value="Glyco_hydro_130"/>
    <property type="match status" value="1"/>
</dbReference>
<keyword evidence="4" id="KW-0378">Hydrolase</keyword>
<dbReference type="SUPFAM" id="SSF75005">
    <property type="entry name" value="Arabinanase/levansucrase/invertase"/>
    <property type="match status" value="1"/>
</dbReference>
<reference evidence="4 5" key="1">
    <citation type="submission" date="2018-09" db="EMBL/GenBank/DDBJ databases">
        <title>Draft genome sequence of Buttiauxella izardii CCUG 35510T.</title>
        <authorList>
            <person name="Salva-Serra F."/>
            <person name="Marathe N."/>
            <person name="Moore E."/>
            <person name="Stadler-Svensson L."/>
            <person name="Engstrom-Jakobsson H."/>
        </authorList>
    </citation>
    <scope>NUCLEOTIDE SEQUENCE [LARGE SCALE GENOMIC DNA]</scope>
    <source>
        <strain evidence="4 5">CCUG 35510</strain>
    </source>
</reference>
<dbReference type="AlphaFoldDB" id="A0A3A5JN71"/>
<dbReference type="CDD" id="cd18612">
    <property type="entry name" value="GH130_Lin0857-like"/>
    <property type="match status" value="1"/>
</dbReference>
<dbReference type="GO" id="GO:0016798">
    <property type="term" value="F:hydrolase activity, acting on glycosyl bonds"/>
    <property type="evidence" value="ECO:0007669"/>
    <property type="project" value="UniProtKB-KW"/>
</dbReference>
<dbReference type="Gene3D" id="2.115.10.20">
    <property type="entry name" value="Glycosyl hydrolase domain, family 43"/>
    <property type="match status" value="1"/>
</dbReference>
<dbReference type="RefSeq" id="WP_120065482.1">
    <property type="nucleotide sequence ID" value="NZ_QZWH01000033.1"/>
</dbReference>